<organism evidence="5 6">
    <name type="scientific">Georhizobium profundi</name>
    <dbReference type="NCBI Taxonomy" id="2341112"/>
    <lineage>
        <taxon>Bacteria</taxon>
        <taxon>Pseudomonadati</taxon>
        <taxon>Pseudomonadota</taxon>
        <taxon>Alphaproteobacteria</taxon>
        <taxon>Hyphomicrobiales</taxon>
        <taxon>Rhizobiaceae</taxon>
        <taxon>Georhizobium</taxon>
    </lineage>
</organism>
<dbReference type="Pfam" id="PF12833">
    <property type="entry name" value="HTH_18"/>
    <property type="match status" value="1"/>
</dbReference>
<dbReference type="InterPro" id="IPR009057">
    <property type="entry name" value="Homeodomain-like_sf"/>
</dbReference>
<dbReference type="SUPFAM" id="SSF46689">
    <property type="entry name" value="Homeodomain-like"/>
    <property type="match status" value="2"/>
</dbReference>
<reference evidence="5 6" key="1">
    <citation type="submission" date="2018-09" db="EMBL/GenBank/DDBJ databases">
        <title>Marinorhizobium profundi gen. nov., sp. nov., isolated from a deep-sea sediment sample from the New Britain Trench and proposal of Marinorhizobiaceae fam. nov. in the order Rhizobiales of the class Alphaproteobacteria.</title>
        <authorList>
            <person name="Cao J."/>
        </authorList>
    </citation>
    <scope>NUCLEOTIDE SEQUENCE [LARGE SCALE GENOMIC DNA]</scope>
    <source>
        <strain evidence="5 6">WS11</strain>
    </source>
</reference>
<dbReference type="GO" id="GO:0003700">
    <property type="term" value="F:DNA-binding transcription factor activity"/>
    <property type="evidence" value="ECO:0007669"/>
    <property type="project" value="InterPro"/>
</dbReference>
<keyword evidence="6" id="KW-1185">Reference proteome</keyword>
<feature type="domain" description="HTH araC/xylS-type" evidence="4">
    <location>
        <begin position="191"/>
        <end position="289"/>
    </location>
</feature>
<dbReference type="InterPro" id="IPR009594">
    <property type="entry name" value="Tscrpt_reg_HTH_AraC_N"/>
</dbReference>
<proteinExistence type="predicted"/>
<evidence type="ECO:0000256" key="2">
    <source>
        <dbReference type="ARBA" id="ARBA00023125"/>
    </source>
</evidence>
<name>A0A3S9B2Q3_9HYPH</name>
<dbReference type="InterPro" id="IPR018062">
    <property type="entry name" value="HTH_AraC-typ_CS"/>
</dbReference>
<dbReference type="PANTHER" id="PTHR43436">
    <property type="entry name" value="ARAC-FAMILY TRANSCRIPTIONAL REGULATOR"/>
    <property type="match status" value="1"/>
</dbReference>
<dbReference type="AlphaFoldDB" id="A0A3S9B2Q3"/>
<accession>A0A3S9B2Q3</accession>
<dbReference type="SMART" id="SM00342">
    <property type="entry name" value="HTH_ARAC"/>
    <property type="match status" value="1"/>
</dbReference>
<evidence type="ECO:0000256" key="3">
    <source>
        <dbReference type="ARBA" id="ARBA00023163"/>
    </source>
</evidence>
<dbReference type="Pfam" id="PF06719">
    <property type="entry name" value="AraC_N"/>
    <property type="match status" value="1"/>
</dbReference>
<evidence type="ECO:0000256" key="1">
    <source>
        <dbReference type="ARBA" id="ARBA00023015"/>
    </source>
</evidence>
<dbReference type="OrthoDB" id="9802263at2"/>
<dbReference type="Gene3D" id="1.10.10.60">
    <property type="entry name" value="Homeodomain-like"/>
    <property type="match status" value="1"/>
</dbReference>
<evidence type="ECO:0000259" key="4">
    <source>
        <dbReference type="PROSITE" id="PS01124"/>
    </source>
</evidence>
<dbReference type="PROSITE" id="PS00041">
    <property type="entry name" value="HTH_ARAC_FAMILY_1"/>
    <property type="match status" value="1"/>
</dbReference>
<dbReference type="Proteomes" id="UP000268192">
    <property type="component" value="Chromosome"/>
</dbReference>
<dbReference type="KEGG" id="abaw:D5400_07925"/>
<keyword evidence="1" id="KW-0805">Transcription regulation</keyword>
<dbReference type="PANTHER" id="PTHR43436:SF1">
    <property type="entry name" value="TRANSCRIPTIONAL REGULATORY PROTEIN"/>
    <property type="match status" value="1"/>
</dbReference>
<dbReference type="RefSeq" id="WP_126009268.1">
    <property type="nucleotide sequence ID" value="NZ_CP032509.1"/>
</dbReference>
<evidence type="ECO:0000313" key="5">
    <source>
        <dbReference type="EMBL" id="AZN71207.1"/>
    </source>
</evidence>
<dbReference type="GO" id="GO:0043565">
    <property type="term" value="F:sequence-specific DNA binding"/>
    <property type="evidence" value="ECO:0007669"/>
    <property type="project" value="InterPro"/>
</dbReference>
<dbReference type="InterPro" id="IPR018060">
    <property type="entry name" value="HTH_AraC"/>
</dbReference>
<keyword evidence="2" id="KW-0238">DNA-binding</keyword>
<dbReference type="EMBL" id="CP032509">
    <property type="protein sequence ID" value="AZN71207.1"/>
    <property type="molecule type" value="Genomic_DNA"/>
</dbReference>
<keyword evidence="3" id="KW-0804">Transcription</keyword>
<dbReference type="PROSITE" id="PS01124">
    <property type="entry name" value="HTH_ARAC_FAMILY_2"/>
    <property type="match status" value="1"/>
</dbReference>
<sequence length="297" mass="33030">MADLTQTVARYVAAHEGPDAVSATPIRGVSIMCSTQERMPFRHIYKPSLCVVVQGAKKIELEDQTFDYAAGTALVVSVELPGYGSVVQASRAEPFLGMTIEFDIGLMRDVLEQMAKPPRPAGERLGVFVEQLSEPVKDCIDRLVRLFDSPEAVPVLYPSIMRELYYWLLTGPNGREICKIAHGDSHTQRIADAIYLMRQHIARPLSIEDMASAARMGVSSFHQHFKMLTSMTPLQYHKQLRLLEARRLMVAEAANVTSAAFHVGYESPSQFSREYARLFGQAPKRDAMALKSLGATL</sequence>
<protein>
    <submittedName>
        <fullName evidence="5">AraC family transcriptional regulator</fullName>
    </submittedName>
</protein>
<evidence type="ECO:0000313" key="6">
    <source>
        <dbReference type="Proteomes" id="UP000268192"/>
    </source>
</evidence>
<gene>
    <name evidence="5" type="ORF">D5400_07925</name>
</gene>